<evidence type="ECO:0000313" key="2">
    <source>
        <dbReference type="Proteomes" id="UP001239169"/>
    </source>
</evidence>
<accession>A0ABY8R2I4</accession>
<dbReference type="Proteomes" id="UP001239169">
    <property type="component" value="Chromosome"/>
</dbReference>
<sequence>MSDDYKHSIKKQLEQHGIKYWFIPPINYLTEECKKHHVWKILFLMKTIWNILM</sequence>
<keyword evidence="2" id="KW-1185">Reference proteome</keyword>
<gene>
    <name evidence="1" type="ORF">QJS64_17185</name>
</gene>
<protein>
    <submittedName>
        <fullName evidence="1">Uncharacterized protein</fullName>
    </submittedName>
</protein>
<dbReference type="EMBL" id="CP124685">
    <property type="protein sequence ID" value="WGX75660.1"/>
    <property type="molecule type" value="Genomic_DNA"/>
</dbReference>
<evidence type="ECO:0000313" key="1">
    <source>
        <dbReference type="EMBL" id="WGX75660.1"/>
    </source>
</evidence>
<organism evidence="1 2">
    <name type="scientific">Paraclostridium bifermentans</name>
    <name type="common">Clostridium bifermentans</name>
    <dbReference type="NCBI Taxonomy" id="1490"/>
    <lineage>
        <taxon>Bacteria</taxon>
        <taxon>Bacillati</taxon>
        <taxon>Bacillota</taxon>
        <taxon>Clostridia</taxon>
        <taxon>Peptostreptococcales</taxon>
        <taxon>Peptostreptococcaceae</taxon>
        <taxon>Paraclostridium</taxon>
    </lineage>
</organism>
<proteinExistence type="predicted"/>
<reference evidence="1 2" key="1">
    <citation type="submission" date="2023-04" db="EMBL/GenBank/DDBJ databases">
        <title>Bacteria Genome Submission.</title>
        <authorList>
            <person name="Isaac P."/>
        </authorList>
    </citation>
    <scope>NUCLEOTIDE SEQUENCE [LARGE SCALE GENOMIC DNA]</scope>
    <source>
        <strain evidence="1 2">SampleS7P1</strain>
    </source>
</reference>
<name>A0ABY8R2I4_PARBF</name>